<dbReference type="AlphaFoldDB" id="A0A0V1GE56"/>
<evidence type="ECO:0000313" key="2">
    <source>
        <dbReference type="Proteomes" id="UP000055024"/>
    </source>
</evidence>
<dbReference type="Proteomes" id="UP000055024">
    <property type="component" value="Unassembled WGS sequence"/>
</dbReference>
<protein>
    <recommendedName>
        <fullName evidence="3">KRAB-A domain-containing protein 2</fullName>
    </recommendedName>
</protein>
<sequence length="55" mass="6667">MRKKWIAQNKEILHKTAQLHRILHGYLLHQNGIVFDESLQYPLIYRNLAKYYNKG</sequence>
<dbReference type="EMBL" id="JYDP01002749">
    <property type="protein sequence ID" value="KRY96527.1"/>
    <property type="molecule type" value="Genomic_DNA"/>
</dbReference>
<comment type="caution">
    <text evidence="1">The sequence shown here is derived from an EMBL/GenBank/DDBJ whole genome shotgun (WGS) entry which is preliminary data.</text>
</comment>
<gene>
    <name evidence="1" type="ORF">T11_3590</name>
</gene>
<organism evidence="1 2">
    <name type="scientific">Trichinella zimbabwensis</name>
    <dbReference type="NCBI Taxonomy" id="268475"/>
    <lineage>
        <taxon>Eukaryota</taxon>
        <taxon>Metazoa</taxon>
        <taxon>Ecdysozoa</taxon>
        <taxon>Nematoda</taxon>
        <taxon>Enoplea</taxon>
        <taxon>Dorylaimia</taxon>
        <taxon>Trichinellida</taxon>
        <taxon>Trichinellidae</taxon>
        <taxon>Trichinella</taxon>
    </lineage>
</organism>
<proteinExistence type="predicted"/>
<reference evidence="1 2" key="1">
    <citation type="submission" date="2015-01" db="EMBL/GenBank/DDBJ databases">
        <title>Evolution of Trichinella species and genotypes.</title>
        <authorList>
            <person name="Korhonen P.K."/>
            <person name="Edoardo P."/>
            <person name="Giuseppe L.R."/>
            <person name="Gasser R.B."/>
        </authorList>
    </citation>
    <scope>NUCLEOTIDE SEQUENCE [LARGE SCALE GENOMIC DNA]</scope>
    <source>
        <strain evidence="1">ISS1029</strain>
    </source>
</reference>
<name>A0A0V1GE56_9BILA</name>
<keyword evidence="2" id="KW-1185">Reference proteome</keyword>
<accession>A0A0V1GE56</accession>
<evidence type="ECO:0000313" key="1">
    <source>
        <dbReference type="EMBL" id="KRY96527.1"/>
    </source>
</evidence>
<evidence type="ECO:0008006" key="3">
    <source>
        <dbReference type="Google" id="ProtNLM"/>
    </source>
</evidence>